<protein>
    <submittedName>
        <fullName evidence="2">Uncharacterized protein</fullName>
    </submittedName>
</protein>
<organism evidence="2 3">
    <name type="scientific">Cellulomonas biazotea</name>
    <dbReference type="NCBI Taxonomy" id="1709"/>
    <lineage>
        <taxon>Bacteria</taxon>
        <taxon>Bacillati</taxon>
        <taxon>Actinomycetota</taxon>
        <taxon>Actinomycetes</taxon>
        <taxon>Micrococcales</taxon>
        <taxon>Cellulomonadaceae</taxon>
        <taxon>Cellulomonas</taxon>
    </lineage>
</organism>
<reference evidence="2 3" key="1">
    <citation type="submission" date="2019-01" db="EMBL/GenBank/DDBJ databases">
        <title>Draft genome sequence of Cellulomonas takizawaensis strain TKZ-21.</title>
        <authorList>
            <person name="Yamamura H."/>
            <person name="Hayashi T."/>
            <person name="Hamada M."/>
            <person name="Serisawa Y."/>
            <person name="Matsuyama K."/>
            <person name="Nakagawa Y."/>
            <person name="Otoguro M."/>
            <person name="Yanagida F."/>
            <person name="Hayakawa M."/>
        </authorList>
    </citation>
    <scope>NUCLEOTIDE SEQUENCE [LARGE SCALE GENOMIC DNA]</scope>
    <source>
        <strain evidence="2 3">NBRC12680</strain>
    </source>
</reference>
<dbReference type="Proteomes" id="UP000289954">
    <property type="component" value="Unassembled WGS sequence"/>
</dbReference>
<evidence type="ECO:0000313" key="2">
    <source>
        <dbReference type="EMBL" id="GCE77349.1"/>
    </source>
</evidence>
<keyword evidence="1" id="KW-0812">Transmembrane</keyword>
<dbReference type="OrthoDB" id="5119659at2"/>
<dbReference type="EMBL" id="BIMR01000202">
    <property type="protein sequence ID" value="GCE77349.1"/>
    <property type="molecule type" value="Genomic_DNA"/>
</dbReference>
<evidence type="ECO:0000256" key="1">
    <source>
        <dbReference type="SAM" id="Phobius"/>
    </source>
</evidence>
<proteinExistence type="predicted"/>
<sequence length="205" mass="22329">MTLVELLVSMAIFTILVSVVMGGVVIMSRNTVRTDMTVAASDGVRTAFQRMDRQVRYAEAINFPGSGADGRRYVEFRVGATVSANGKAMCTQWRWDPTTGRVERRSWEDKPSPSIPGFSTIVSDVQAPLSGGADPYPFRMVKATDANPRQRLVMRLRVGDPSFTRTVESESEFVARNSSKNSLTNNDSVSAGVSDIPVCMAGGRP</sequence>
<gene>
    <name evidence="2" type="ORF">CBZ_24050</name>
</gene>
<feature type="transmembrane region" description="Helical" evidence="1">
    <location>
        <begin position="6"/>
        <end position="27"/>
    </location>
</feature>
<keyword evidence="3" id="KW-1185">Reference proteome</keyword>
<accession>A0A402DT73</accession>
<evidence type="ECO:0000313" key="3">
    <source>
        <dbReference type="Proteomes" id="UP000289954"/>
    </source>
</evidence>
<keyword evidence="1" id="KW-1133">Transmembrane helix</keyword>
<keyword evidence="1" id="KW-0472">Membrane</keyword>
<dbReference type="RefSeq" id="WP_130781957.1">
    <property type="nucleotide sequence ID" value="NZ_BIMR01000202.1"/>
</dbReference>
<name>A0A402DT73_9CELL</name>
<comment type="caution">
    <text evidence="2">The sequence shown here is derived from an EMBL/GenBank/DDBJ whole genome shotgun (WGS) entry which is preliminary data.</text>
</comment>
<dbReference type="AlphaFoldDB" id="A0A402DT73"/>